<feature type="domain" description="Copper amine oxidase-like N-terminal" evidence="2">
    <location>
        <begin position="34"/>
        <end position="140"/>
    </location>
</feature>
<evidence type="ECO:0000256" key="1">
    <source>
        <dbReference type="SAM" id="SignalP"/>
    </source>
</evidence>
<dbReference type="Proteomes" id="UP000290649">
    <property type="component" value="Unassembled WGS sequence"/>
</dbReference>
<keyword evidence="4" id="KW-1185">Reference proteome</keyword>
<dbReference type="Gene3D" id="3.30.457.10">
    <property type="entry name" value="Copper amine oxidase-like, N-terminal domain"/>
    <property type="match status" value="1"/>
</dbReference>
<dbReference type="InterPro" id="IPR036582">
    <property type="entry name" value="Mao_N_sf"/>
</dbReference>
<organism evidence="3 4">
    <name type="scientific">Anaerobacillus alkaliphilus</name>
    <dbReference type="NCBI Taxonomy" id="1548597"/>
    <lineage>
        <taxon>Bacteria</taxon>
        <taxon>Bacillati</taxon>
        <taxon>Bacillota</taxon>
        <taxon>Bacilli</taxon>
        <taxon>Bacillales</taxon>
        <taxon>Bacillaceae</taxon>
        <taxon>Anaerobacillus</taxon>
    </lineage>
</organism>
<name>A0A4Q0VX30_9BACI</name>
<keyword evidence="1" id="KW-0732">Signal</keyword>
<dbReference type="InterPro" id="IPR012854">
    <property type="entry name" value="Cu_amine_oxidase-like_N"/>
</dbReference>
<evidence type="ECO:0000313" key="4">
    <source>
        <dbReference type="Proteomes" id="UP000290649"/>
    </source>
</evidence>
<dbReference type="SUPFAM" id="SSF55383">
    <property type="entry name" value="Copper amine oxidase, domain N"/>
    <property type="match status" value="1"/>
</dbReference>
<protein>
    <submittedName>
        <fullName evidence="3">Copper amine oxidase N-terminal domain-containing protein</fullName>
    </submittedName>
</protein>
<accession>A0A4Q0VX30</accession>
<gene>
    <name evidence="3" type="ORF">DS745_04975</name>
</gene>
<evidence type="ECO:0000313" key="3">
    <source>
        <dbReference type="EMBL" id="RXJ02940.1"/>
    </source>
</evidence>
<dbReference type="OrthoDB" id="2663921at2"/>
<feature type="chain" id="PRO_5020308211" evidence="1">
    <location>
        <begin position="26"/>
        <end position="896"/>
    </location>
</feature>
<dbReference type="EMBL" id="QOUX01000020">
    <property type="protein sequence ID" value="RXJ02940.1"/>
    <property type="molecule type" value="Genomic_DNA"/>
</dbReference>
<dbReference type="RefSeq" id="WP_129077175.1">
    <property type="nucleotide sequence ID" value="NZ_QOUX01000020.1"/>
</dbReference>
<dbReference type="AlphaFoldDB" id="A0A4Q0VX30"/>
<dbReference type="Pfam" id="PF07833">
    <property type="entry name" value="Cu_amine_oxidN1"/>
    <property type="match status" value="1"/>
</dbReference>
<sequence>MVTKLKQTVVVLLVLLLALPSYVGANTQPIKIIVDGVPISSDQAPIIVDGRTLVPVRAIFEALDAKVSYVSATKQVIGTRDNTTVILTLGSNRAIVNNEVKILDVPAQTVNGRTLVPVRFVSEALGDDVKYNASRREVVITRKYSSNVTVKDVNNFGDGRDIEVSFNKAQNEALVDHYRIMMVKTSKANSFTLSNANQTSSNYYTYVAKEGKNIKRTLNSYTMDTDGAYIQSGVSYTAFILTVGRNGSVNTLERSSNSVTLNTSRTLPQITNLSVNDVSDYGDARDIEVDFTRLSDESYLLEYRAIIVRANEANSFNLTSAMELPSSNYTVIPRRGTNIKETLQFQTRDHQGRFIETNTAYRVFILAVGSPGSGYGSSLSRQSNEIRLSTNPEEIRVTGVEVRDAGDYGDGRDLEVSFSIPRNESRVSEYRIMVVPTNEAGNFNISRANNLTSNQYTVVGKTGFNIRTTLPSYASDVNGRQIESNRSYRVFVFSYGGAANSYYNSLSYSSNTVTLTENFQAIPVTNLQVSDVSNFSDGRDLQVSFNRVSDETMIQEYRIMVVKAAQANAFTLAIANNVSSNNYTYVAKTGSNITRTLSSTSTDAYGDLIREGVDYKVFVLSVSAGGNTANALSSASQTIRLTNNTVVDTVSNVVAEDIANAGDGSDMQVKFNKLPNESTLQEYRIMVVKTDQANSFNLIAANNVHSNNYTRVTKTGSNITQRLASTTRDIHGNLIRPSEPYKVFVLAVSNVSGDRNTLSQPSSEIILSNPGVDVATGITVFDIGNNGNGQDIEVNFLKAANETPISYYTVLVVRSHETANFTLDQANAVPVANYTRVDKTGSNLKITLPSTARDVRGNLITNGVAYNIFILSVADGTNATKNSLSAPSSSITLANN</sequence>
<proteinExistence type="predicted"/>
<comment type="caution">
    <text evidence="3">The sequence shown here is derived from an EMBL/GenBank/DDBJ whole genome shotgun (WGS) entry which is preliminary data.</text>
</comment>
<reference evidence="3 4" key="1">
    <citation type="journal article" date="2019" name="Int. J. Syst. Evol. Microbiol.">
        <title>Anaerobacillus alkaliphilus sp. nov., a novel alkaliphilic and moderately halophilic bacterium.</title>
        <authorList>
            <person name="Borsodi A.K."/>
            <person name="Aszalos J.M."/>
            <person name="Bihari P."/>
            <person name="Nagy I."/>
            <person name="Schumann P."/>
            <person name="Sproer C."/>
            <person name="Kovacs A.L."/>
            <person name="Boka K."/>
            <person name="Dobosy P."/>
            <person name="Ovari M."/>
            <person name="Szili-Kovacs T."/>
            <person name="Toth E."/>
        </authorList>
    </citation>
    <scope>NUCLEOTIDE SEQUENCE [LARGE SCALE GENOMIC DNA]</scope>
    <source>
        <strain evidence="3 4">B16-10</strain>
    </source>
</reference>
<feature type="signal peptide" evidence="1">
    <location>
        <begin position="1"/>
        <end position="25"/>
    </location>
</feature>
<evidence type="ECO:0000259" key="2">
    <source>
        <dbReference type="Pfam" id="PF07833"/>
    </source>
</evidence>